<accession>A0A0F9P1R7</accession>
<dbReference type="Gene3D" id="3.90.550.10">
    <property type="entry name" value="Spore Coat Polysaccharide Biosynthesis Protein SpsA, Chain A"/>
    <property type="match status" value="1"/>
</dbReference>
<dbReference type="InterPro" id="IPR029044">
    <property type="entry name" value="Nucleotide-diphossugar_trans"/>
</dbReference>
<sequence length="236" mass="27914">MKKVLIGIGTCENFEYVEEHCLGKIFSQTYKDFDVLLVDNSEDIIHSMHLRSRWGSEAKIMHIDRAAIFRDACKEIRQYILDYALYNNYEFLFFVDIDIILEEDTLTKLISHNLDFVTAPIGYMYQTYSTCFVQDFEEKRSSKVPYLPPLKPITWTMMEYEPYFMEIIAVGLSCALVRCSILPGIKFKVTHQIQAMMEDFFFCSDIRKKGVKLFLDKTIHTIHAHVKMPERKWRRL</sequence>
<reference evidence="1" key="1">
    <citation type="journal article" date="2015" name="Nature">
        <title>Complex archaea that bridge the gap between prokaryotes and eukaryotes.</title>
        <authorList>
            <person name="Spang A."/>
            <person name="Saw J.H."/>
            <person name="Jorgensen S.L."/>
            <person name="Zaremba-Niedzwiedzka K."/>
            <person name="Martijn J."/>
            <person name="Lind A.E."/>
            <person name="van Eijk R."/>
            <person name="Schleper C."/>
            <person name="Guy L."/>
            <person name="Ettema T.J."/>
        </authorList>
    </citation>
    <scope>NUCLEOTIDE SEQUENCE</scope>
</reference>
<dbReference type="EMBL" id="LAZR01006058">
    <property type="protein sequence ID" value="KKM95055.1"/>
    <property type="molecule type" value="Genomic_DNA"/>
</dbReference>
<gene>
    <name evidence="1" type="ORF">LCGC14_1192050</name>
</gene>
<comment type="caution">
    <text evidence="1">The sequence shown here is derived from an EMBL/GenBank/DDBJ whole genome shotgun (WGS) entry which is preliminary data.</text>
</comment>
<name>A0A0F9P1R7_9ZZZZ</name>
<protein>
    <recommendedName>
        <fullName evidence="2">Glycosyltransferase 2-like domain-containing protein</fullName>
    </recommendedName>
</protein>
<dbReference type="SUPFAM" id="SSF53448">
    <property type="entry name" value="Nucleotide-diphospho-sugar transferases"/>
    <property type="match status" value="1"/>
</dbReference>
<evidence type="ECO:0000313" key="1">
    <source>
        <dbReference type="EMBL" id="KKM95055.1"/>
    </source>
</evidence>
<dbReference type="CDD" id="cd00761">
    <property type="entry name" value="Glyco_tranf_GTA_type"/>
    <property type="match status" value="1"/>
</dbReference>
<dbReference type="AlphaFoldDB" id="A0A0F9P1R7"/>
<proteinExistence type="predicted"/>
<organism evidence="1">
    <name type="scientific">marine sediment metagenome</name>
    <dbReference type="NCBI Taxonomy" id="412755"/>
    <lineage>
        <taxon>unclassified sequences</taxon>
        <taxon>metagenomes</taxon>
        <taxon>ecological metagenomes</taxon>
    </lineage>
</organism>
<evidence type="ECO:0008006" key="2">
    <source>
        <dbReference type="Google" id="ProtNLM"/>
    </source>
</evidence>